<feature type="repeat" description="WD" evidence="4">
    <location>
        <begin position="153"/>
        <end position="184"/>
    </location>
</feature>
<dbReference type="Proteomes" id="UP000278143">
    <property type="component" value="Unassembled WGS sequence"/>
</dbReference>
<evidence type="ECO:0000256" key="4">
    <source>
        <dbReference type="PROSITE-ProRule" id="PRU00221"/>
    </source>
</evidence>
<protein>
    <recommendedName>
        <fullName evidence="3">Probable cytosolic iron-sulfur protein assembly protein 1</fullName>
    </recommendedName>
</protein>
<sequence>MPSLELVVELEGHADRVWQISWHPKRLALVSCSGDKTARVWSPLDAAHAPASWQCVDVLEGAHDRTIRSVAYSPSGRTIATASFDASTAIWEPTGKDGAFECTATLDGHENEVKSVAWSCNGTLLSTCSRDKSVWIWEVDQQDGDDFECVSVLQEHSQDVKMVAWHPHEELLISASYDDTIRVWREDDDDWYCASVLAGHQSTVWSVDFDKEGRYIVSGSDDNTIKLWKRQTSTRENECSQDASWRCVETVYGQHDRCVYYVSWSKVHHRIATAAGDNHVRVFEVTLYCTKENAHGVTDVNVAVWCPLEEYGHLLATGGDDGVIRVWQLKE</sequence>
<dbReference type="PRINTS" id="PR00320">
    <property type="entry name" value="GPROTEINBRPT"/>
</dbReference>
<feature type="repeat" description="WD" evidence="4">
    <location>
        <begin position="106"/>
        <end position="140"/>
    </location>
</feature>
<evidence type="ECO:0000256" key="1">
    <source>
        <dbReference type="ARBA" id="ARBA00022574"/>
    </source>
</evidence>
<dbReference type="CDD" id="cd00200">
    <property type="entry name" value="WD40"/>
    <property type="match status" value="1"/>
</dbReference>
<dbReference type="FunFam" id="2.130.10.10:FF:000136">
    <property type="entry name" value="Probable cytosolic iron-sulfur protein assembly protein CIAO1"/>
    <property type="match status" value="1"/>
</dbReference>
<keyword evidence="6" id="KW-1185">Reference proteome</keyword>
<dbReference type="Gene3D" id="2.130.10.10">
    <property type="entry name" value="YVTN repeat-like/Quinoprotein amine dehydrogenase"/>
    <property type="match status" value="1"/>
</dbReference>
<feature type="repeat" description="WD" evidence="4">
    <location>
        <begin position="60"/>
        <end position="92"/>
    </location>
</feature>
<dbReference type="InterPro" id="IPR028608">
    <property type="entry name" value="CIAO1/Cia1"/>
</dbReference>
<dbReference type="InterPro" id="IPR020472">
    <property type="entry name" value="WD40_PAC1"/>
</dbReference>
<comment type="function">
    <text evidence="3">Essential component of the cytosolic iron-sulfur (Fe/S) protein assembly machinery. Required for the maturation of extramitochondrial Fe/S proteins.</text>
</comment>
<dbReference type="InterPro" id="IPR001680">
    <property type="entry name" value="WD40_rpt"/>
</dbReference>
<reference evidence="6" key="1">
    <citation type="journal article" date="2018" name="Nat. Microbiol.">
        <title>Leveraging single-cell genomics to expand the fungal tree of life.</title>
        <authorList>
            <person name="Ahrendt S.R."/>
            <person name="Quandt C.A."/>
            <person name="Ciobanu D."/>
            <person name="Clum A."/>
            <person name="Salamov A."/>
            <person name="Andreopoulos B."/>
            <person name="Cheng J.F."/>
            <person name="Woyke T."/>
            <person name="Pelin A."/>
            <person name="Henrissat B."/>
            <person name="Reynolds N.K."/>
            <person name="Benny G.L."/>
            <person name="Smith M.E."/>
            <person name="James T.Y."/>
            <person name="Grigoriev I.V."/>
        </authorList>
    </citation>
    <scope>NUCLEOTIDE SEQUENCE [LARGE SCALE GENOMIC DNA]</scope>
    <source>
        <strain evidence="6">Benny S71-1</strain>
    </source>
</reference>
<dbReference type="PROSITE" id="PS00678">
    <property type="entry name" value="WD_REPEATS_1"/>
    <property type="match status" value="1"/>
</dbReference>
<keyword evidence="2" id="KW-0677">Repeat</keyword>
<accession>A0A4P9Z5D6</accession>
<comment type="similarity">
    <text evidence="3">Belongs to the WD repeat CIA1 family.</text>
</comment>
<dbReference type="SMART" id="SM00320">
    <property type="entry name" value="WD40"/>
    <property type="match status" value="7"/>
</dbReference>
<dbReference type="PANTHER" id="PTHR19920">
    <property type="entry name" value="WD40 PROTEIN CIAO1"/>
    <property type="match status" value="1"/>
</dbReference>
<dbReference type="HAMAP" id="MF_03037">
    <property type="entry name" value="ciao1"/>
    <property type="match status" value="1"/>
</dbReference>
<organism evidence="5 6">
    <name type="scientific">Syncephalis pseudoplumigaleata</name>
    <dbReference type="NCBI Taxonomy" id="1712513"/>
    <lineage>
        <taxon>Eukaryota</taxon>
        <taxon>Fungi</taxon>
        <taxon>Fungi incertae sedis</taxon>
        <taxon>Zoopagomycota</taxon>
        <taxon>Zoopagomycotina</taxon>
        <taxon>Zoopagomycetes</taxon>
        <taxon>Zoopagales</taxon>
        <taxon>Piptocephalidaceae</taxon>
        <taxon>Syncephalis</taxon>
    </lineage>
</organism>
<evidence type="ECO:0000313" key="5">
    <source>
        <dbReference type="EMBL" id="RKP26830.1"/>
    </source>
</evidence>
<dbReference type="Pfam" id="PF00400">
    <property type="entry name" value="WD40"/>
    <property type="match status" value="7"/>
</dbReference>
<dbReference type="OrthoDB" id="284782at2759"/>
<dbReference type="PROSITE" id="PS50082">
    <property type="entry name" value="WD_REPEATS_2"/>
    <property type="match status" value="6"/>
</dbReference>
<feature type="repeat" description="WD" evidence="4">
    <location>
        <begin position="312"/>
        <end position="331"/>
    </location>
</feature>
<dbReference type="PANTHER" id="PTHR19920:SF0">
    <property type="entry name" value="CYTOSOLIC IRON-SULFUR PROTEIN ASSEMBLY PROTEIN CIAO1-RELATED"/>
    <property type="match status" value="1"/>
</dbReference>
<dbReference type="GO" id="GO:0097361">
    <property type="term" value="C:cytosolic [4Fe-4S] assembly targeting complex"/>
    <property type="evidence" value="ECO:0007669"/>
    <property type="project" value="InterPro"/>
</dbReference>
<dbReference type="GO" id="GO:0016226">
    <property type="term" value="P:iron-sulfur cluster assembly"/>
    <property type="evidence" value="ECO:0007669"/>
    <property type="project" value="UniProtKB-UniRule"/>
</dbReference>
<keyword evidence="1 4" id="KW-0853">WD repeat</keyword>
<dbReference type="PROSITE" id="PS50294">
    <property type="entry name" value="WD_REPEATS_REGION"/>
    <property type="match status" value="6"/>
</dbReference>
<feature type="repeat" description="WD" evidence="4">
    <location>
        <begin position="10"/>
        <end position="42"/>
    </location>
</feature>
<evidence type="ECO:0000256" key="2">
    <source>
        <dbReference type="ARBA" id="ARBA00022737"/>
    </source>
</evidence>
<dbReference type="InterPro" id="IPR019775">
    <property type="entry name" value="WD40_repeat_CS"/>
</dbReference>
<dbReference type="InterPro" id="IPR015943">
    <property type="entry name" value="WD40/YVTN_repeat-like_dom_sf"/>
</dbReference>
<evidence type="ECO:0000256" key="3">
    <source>
        <dbReference type="HAMAP-Rule" id="MF_03037"/>
    </source>
</evidence>
<gene>
    <name evidence="3" type="primary">CIA1</name>
    <name evidence="5" type="ORF">SYNPS1DRAFT_32629</name>
</gene>
<dbReference type="InterPro" id="IPR036322">
    <property type="entry name" value="WD40_repeat_dom_sf"/>
</dbReference>
<dbReference type="SUPFAM" id="SSF50978">
    <property type="entry name" value="WD40 repeat-like"/>
    <property type="match status" value="1"/>
</dbReference>
<evidence type="ECO:0000313" key="6">
    <source>
        <dbReference type="Proteomes" id="UP000278143"/>
    </source>
</evidence>
<dbReference type="EMBL" id="KZ989325">
    <property type="protein sequence ID" value="RKP26830.1"/>
    <property type="molecule type" value="Genomic_DNA"/>
</dbReference>
<name>A0A4P9Z5D6_9FUNG</name>
<dbReference type="AlphaFoldDB" id="A0A4P9Z5D6"/>
<feature type="repeat" description="WD" evidence="4">
    <location>
        <begin position="197"/>
        <end position="238"/>
    </location>
</feature>
<proteinExistence type="inferred from homology"/>